<keyword evidence="1" id="KW-0812">Transmembrane</keyword>
<keyword evidence="1" id="KW-0472">Membrane</keyword>
<proteinExistence type="predicted"/>
<dbReference type="Proteomes" id="UP001451303">
    <property type="component" value="Unassembled WGS sequence"/>
</dbReference>
<reference evidence="2 3" key="1">
    <citation type="submission" date="2023-09" db="EMBL/GenBank/DDBJ databases">
        <title>Multi-omics analysis of a traditional fermented food reveals byproduct-associated fungal strains for waste-to-food upcycling.</title>
        <authorList>
            <consortium name="Lawrence Berkeley National Laboratory"/>
            <person name="Rekdal V.M."/>
            <person name="Villalobos-Escobedo J.M."/>
            <person name="Rodriguez-Valeron N."/>
            <person name="Garcia M.O."/>
            <person name="Vasquez D.P."/>
            <person name="Damayanti I."/>
            <person name="Sorensen P.M."/>
            <person name="Baidoo E.E."/>
            <person name="De Carvalho A.C."/>
            <person name="Riley R."/>
            <person name="Lipzen A."/>
            <person name="He G."/>
            <person name="Yan M."/>
            <person name="Haridas S."/>
            <person name="Daum C."/>
            <person name="Yoshinaga Y."/>
            <person name="Ng V."/>
            <person name="Grigoriev I.V."/>
            <person name="Munk R."/>
            <person name="Nuraida L."/>
            <person name="Wijaya C.H."/>
            <person name="Morales P.-C."/>
            <person name="Keasling J.D."/>
        </authorList>
    </citation>
    <scope>NUCLEOTIDE SEQUENCE [LARGE SCALE GENOMIC DNA]</scope>
    <source>
        <strain evidence="2 3">FGSC 2613</strain>
    </source>
</reference>
<comment type="caution">
    <text evidence="2">The sequence shown here is derived from an EMBL/GenBank/DDBJ whole genome shotgun (WGS) entry which is preliminary data.</text>
</comment>
<name>A0ABR3D2I2_NEUIN</name>
<dbReference type="EMBL" id="JAVLET010000011">
    <property type="protein sequence ID" value="KAL0466927.1"/>
    <property type="molecule type" value="Genomic_DNA"/>
</dbReference>
<keyword evidence="3" id="KW-1185">Reference proteome</keyword>
<evidence type="ECO:0000256" key="1">
    <source>
        <dbReference type="SAM" id="Phobius"/>
    </source>
</evidence>
<feature type="transmembrane region" description="Helical" evidence="1">
    <location>
        <begin position="12"/>
        <end position="31"/>
    </location>
</feature>
<evidence type="ECO:0000313" key="3">
    <source>
        <dbReference type="Proteomes" id="UP001451303"/>
    </source>
</evidence>
<accession>A0ABR3D2I2</accession>
<keyword evidence="1" id="KW-1133">Transmembrane helix</keyword>
<organism evidence="2 3">
    <name type="scientific">Neurospora intermedia</name>
    <dbReference type="NCBI Taxonomy" id="5142"/>
    <lineage>
        <taxon>Eukaryota</taxon>
        <taxon>Fungi</taxon>
        <taxon>Dikarya</taxon>
        <taxon>Ascomycota</taxon>
        <taxon>Pezizomycotina</taxon>
        <taxon>Sordariomycetes</taxon>
        <taxon>Sordariomycetidae</taxon>
        <taxon>Sordariales</taxon>
        <taxon>Sordariaceae</taxon>
        <taxon>Neurospora</taxon>
    </lineage>
</organism>
<evidence type="ECO:0000313" key="2">
    <source>
        <dbReference type="EMBL" id="KAL0466927.1"/>
    </source>
</evidence>
<gene>
    <name evidence="2" type="ORF">QR685DRAFT_534770</name>
</gene>
<protein>
    <submittedName>
        <fullName evidence="2">Uncharacterized protein</fullName>
    </submittedName>
</protein>
<sequence>MITTYPRPRPWYGITLLYLVHMPVSFVAFSLHSAALVPVVSSSVFGSSSVESSFRWALGQFGNWTYSTDSVDNGEVKFYCSGLTSVSGSGVPPCECLHPSLELRLGWCTVFSILGF</sequence>